<organism evidence="1 2">
    <name type="scientific">Potamilus streckersoni</name>
    <dbReference type="NCBI Taxonomy" id="2493646"/>
    <lineage>
        <taxon>Eukaryota</taxon>
        <taxon>Metazoa</taxon>
        <taxon>Spiralia</taxon>
        <taxon>Lophotrochozoa</taxon>
        <taxon>Mollusca</taxon>
        <taxon>Bivalvia</taxon>
        <taxon>Autobranchia</taxon>
        <taxon>Heteroconchia</taxon>
        <taxon>Palaeoheterodonta</taxon>
        <taxon>Unionida</taxon>
        <taxon>Unionoidea</taxon>
        <taxon>Unionidae</taxon>
        <taxon>Ambleminae</taxon>
        <taxon>Lampsilini</taxon>
        <taxon>Potamilus</taxon>
    </lineage>
</organism>
<reference evidence="1" key="2">
    <citation type="journal article" date="2021" name="Genome Biol. Evol.">
        <title>Developing a high-quality reference genome for a parasitic bivalve with doubly uniparental inheritance (Bivalvia: Unionida).</title>
        <authorList>
            <person name="Smith C.H."/>
        </authorList>
    </citation>
    <scope>NUCLEOTIDE SEQUENCE</scope>
    <source>
        <strain evidence="1">CHS0354</strain>
        <tissue evidence="1">Mantle</tissue>
    </source>
</reference>
<accession>A0AAE0RPW7</accession>
<proteinExistence type="predicted"/>
<evidence type="ECO:0000313" key="1">
    <source>
        <dbReference type="EMBL" id="KAK3577452.1"/>
    </source>
</evidence>
<dbReference type="EMBL" id="JAEAOA010001910">
    <property type="protein sequence ID" value="KAK3577452.1"/>
    <property type="molecule type" value="Genomic_DNA"/>
</dbReference>
<dbReference type="AlphaFoldDB" id="A0AAE0RPW7"/>
<protein>
    <submittedName>
        <fullName evidence="1">Uncharacterized protein</fullName>
    </submittedName>
</protein>
<dbReference type="Proteomes" id="UP001195483">
    <property type="component" value="Unassembled WGS sequence"/>
</dbReference>
<gene>
    <name evidence="1" type="ORF">CHS0354_032303</name>
</gene>
<keyword evidence="2" id="KW-1185">Reference proteome</keyword>
<reference evidence="1" key="1">
    <citation type="journal article" date="2021" name="Genome Biol. Evol.">
        <title>A High-Quality Reference Genome for a Parasitic Bivalve with Doubly Uniparental Inheritance (Bivalvia: Unionida).</title>
        <authorList>
            <person name="Smith C.H."/>
        </authorList>
    </citation>
    <scope>NUCLEOTIDE SEQUENCE</scope>
    <source>
        <strain evidence="1">CHS0354</strain>
    </source>
</reference>
<reference evidence="1" key="3">
    <citation type="submission" date="2023-05" db="EMBL/GenBank/DDBJ databases">
        <authorList>
            <person name="Smith C.H."/>
        </authorList>
    </citation>
    <scope>NUCLEOTIDE SEQUENCE</scope>
    <source>
        <strain evidence="1">CHS0354</strain>
        <tissue evidence="1">Mantle</tissue>
    </source>
</reference>
<sequence length="293" mass="33648">MSVMSASSASTFIRYEDELKRRLEKLSRTYDLATMKIFITVECLGEELVTSTYNAARKGKWETFLQRKEACRLDLNKHEKNRERYKEFLKSVSREEQAQQFYLAMMAFIQSKGASDIFNQANPSGTNDTGSTFCGHLCRLFERKFESWFDTFEAVAVRLTGHVKVSNFVRVLVGQVDILCIKDNKTYAINVKVTGLDAPRPLDIAELAMCKILLIQNGLANPMNIKLCLLILHLTEDRPILRLWEYSPTDEVERAVMEADIDKLIDAGKLSQYHEFWADNVHQIGSFSHDKLL</sequence>
<evidence type="ECO:0000313" key="2">
    <source>
        <dbReference type="Proteomes" id="UP001195483"/>
    </source>
</evidence>
<comment type="caution">
    <text evidence="1">The sequence shown here is derived from an EMBL/GenBank/DDBJ whole genome shotgun (WGS) entry which is preliminary data.</text>
</comment>
<name>A0AAE0RPW7_9BIVA</name>